<dbReference type="InterPro" id="IPR004635">
    <property type="entry name" value="Pept_S49_SppA"/>
</dbReference>
<keyword evidence="8" id="KW-1133">Transmembrane helix</keyword>
<dbReference type="PANTHER" id="PTHR33209:SF1">
    <property type="entry name" value="PEPTIDASE S49 DOMAIN-CONTAINING PROTEIN"/>
    <property type="match status" value="1"/>
</dbReference>
<dbReference type="GO" id="GO:0006465">
    <property type="term" value="P:signal peptide processing"/>
    <property type="evidence" value="ECO:0007669"/>
    <property type="project" value="InterPro"/>
</dbReference>
<dbReference type="CDD" id="cd07018">
    <property type="entry name" value="S49_SppA_67K_type"/>
    <property type="match status" value="1"/>
</dbReference>
<proteinExistence type="inferred from homology"/>
<evidence type="ECO:0000256" key="3">
    <source>
        <dbReference type="ARBA" id="ARBA00022670"/>
    </source>
</evidence>
<sequence>MKSFFKIFFASLLAIIVFCLLAVFIIAWIVGSAMQPSKPNLGSKGVLVLDLSTSLNEQGQDNPINSFADKASYTPGLYDVVRMLHYAKYDSTIKGLYIKADDNSNGLAASEELLRAVQDFKGSKKFVIAYGETMSERAYYIASAADKVYCHPAGGMEWDGYAVTLAFVKNLLDKLEIQPEIFYAGKFKSATEPFRATEMTDPNRLQTSVWLGDLYNQLLQQISTTRGIDTAQLHQLASSGAIQTANDALKYRLVDGLKYDNDIKTELLQRLHQGNKEKVNFINLSTYAEAVDYKSTSGSKIAVVFAEGDIVDGKAQRGTIASDQYRDLLRKLRLDDDVKAIVLRVNSPGGSALASDVIANEVTLARKAKPVVVSMGDYAASGGYYISCSADSIFANASTITGSIGVFTMIPNLQSFFKNKLGITFDGVKTAEHADMMTVTRPLTQVERQFLQNNVDTTYNTFKQRVAAGRNKSMAYIDSIAQGRVWTGARGIPVGIVDRIGTLQDAIAAAAKMAKTSSYYTRDYPEPKGWLEQLLENVSNPSIKEDKIEEQLGKKSYQLLLQLKNVQSMMGTPQAKLPFNPDIK</sequence>
<dbReference type="InterPro" id="IPR002142">
    <property type="entry name" value="Peptidase_S49"/>
</dbReference>
<gene>
    <name evidence="10" type="primary">sppA</name>
    <name evidence="10" type="ORF">FC093_20700</name>
</gene>
<evidence type="ECO:0000256" key="8">
    <source>
        <dbReference type="SAM" id="Phobius"/>
    </source>
</evidence>
<protein>
    <submittedName>
        <fullName evidence="10">Signal peptide peptidase SppA</fullName>
    </submittedName>
</protein>
<keyword evidence="5" id="KW-0720">Serine protease</keyword>
<feature type="active site" description="Proton donor/acceptor" evidence="7">
    <location>
        <position position="188"/>
    </location>
</feature>
<dbReference type="EMBL" id="SZQL01000023">
    <property type="protein sequence ID" value="TKK65239.1"/>
    <property type="molecule type" value="Genomic_DNA"/>
</dbReference>
<evidence type="ECO:0000313" key="10">
    <source>
        <dbReference type="EMBL" id="TKK65239.1"/>
    </source>
</evidence>
<feature type="domain" description="Peptidase S49" evidence="9">
    <location>
        <begin position="366"/>
        <end position="515"/>
    </location>
</feature>
<comment type="caution">
    <text evidence="10">The sequence shown here is derived from an EMBL/GenBank/DDBJ whole genome shotgun (WGS) entry which is preliminary data.</text>
</comment>
<organism evidence="10 11">
    <name type="scientific">Ilyomonas limi</name>
    <dbReference type="NCBI Taxonomy" id="2575867"/>
    <lineage>
        <taxon>Bacteria</taxon>
        <taxon>Pseudomonadati</taxon>
        <taxon>Bacteroidota</taxon>
        <taxon>Chitinophagia</taxon>
        <taxon>Chitinophagales</taxon>
        <taxon>Chitinophagaceae</taxon>
        <taxon>Ilyomonas</taxon>
    </lineage>
</organism>
<accession>A0A4U3KU10</accession>
<evidence type="ECO:0000256" key="7">
    <source>
        <dbReference type="PIRSR" id="PIRSR001217-1"/>
    </source>
</evidence>
<dbReference type="PIRSF" id="PIRSF001217">
    <property type="entry name" value="Protease_4_SppA"/>
    <property type="match status" value="1"/>
</dbReference>
<dbReference type="InterPro" id="IPR047217">
    <property type="entry name" value="S49_SppA_67K_type_N"/>
</dbReference>
<keyword evidence="6 8" id="KW-0472">Membrane</keyword>
<dbReference type="GO" id="GO:0016020">
    <property type="term" value="C:membrane"/>
    <property type="evidence" value="ECO:0007669"/>
    <property type="project" value="UniProtKB-SubCell"/>
</dbReference>
<dbReference type="SUPFAM" id="SSF52096">
    <property type="entry name" value="ClpP/crotonase"/>
    <property type="match status" value="2"/>
</dbReference>
<dbReference type="PANTHER" id="PTHR33209">
    <property type="entry name" value="PROTEASE 4"/>
    <property type="match status" value="1"/>
</dbReference>
<evidence type="ECO:0000256" key="4">
    <source>
        <dbReference type="ARBA" id="ARBA00022801"/>
    </source>
</evidence>
<evidence type="ECO:0000259" key="9">
    <source>
        <dbReference type="Pfam" id="PF01343"/>
    </source>
</evidence>
<dbReference type="GO" id="GO:0008236">
    <property type="term" value="F:serine-type peptidase activity"/>
    <property type="evidence" value="ECO:0007669"/>
    <property type="project" value="UniProtKB-KW"/>
</dbReference>
<keyword evidence="3" id="KW-0645">Protease</keyword>
<dbReference type="InterPro" id="IPR047272">
    <property type="entry name" value="S49_SppA_C"/>
</dbReference>
<dbReference type="Proteomes" id="UP000305848">
    <property type="component" value="Unassembled WGS sequence"/>
</dbReference>
<dbReference type="OrthoDB" id="9764363at2"/>
<comment type="subcellular location">
    <subcellularLocation>
        <location evidence="1">Membrane</location>
    </subcellularLocation>
</comment>
<keyword evidence="4" id="KW-0378">Hydrolase</keyword>
<feature type="transmembrane region" description="Helical" evidence="8">
    <location>
        <begin position="7"/>
        <end position="30"/>
    </location>
</feature>
<dbReference type="InterPro" id="IPR004634">
    <property type="entry name" value="Pept_S49_pIV"/>
</dbReference>
<dbReference type="AlphaFoldDB" id="A0A4U3KU10"/>
<dbReference type="Gene3D" id="3.90.226.10">
    <property type="entry name" value="2-enoyl-CoA Hydratase, Chain A, domain 1"/>
    <property type="match status" value="3"/>
</dbReference>
<keyword evidence="8" id="KW-0812">Transmembrane</keyword>
<dbReference type="Gene3D" id="6.20.330.10">
    <property type="match status" value="1"/>
</dbReference>
<dbReference type="NCBIfam" id="TIGR00705">
    <property type="entry name" value="SppA_67K"/>
    <property type="match status" value="1"/>
</dbReference>
<evidence type="ECO:0000256" key="2">
    <source>
        <dbReference type="ARBA" id="ARBA00008683"/>
    </source>
</evidence>
<reference evidence="10 11" key="1">
    <citation type="submission" date="2019-05" db="EMBL/GenBank/DDBJ databases">
        <title>Panacibacter sp. strain 17mud1-8 Genome sequencing and assembly.</title>
        <authorList>
            <person name="Chhetri G."/>
        </authorList>
    </citation>
    <scope>NUCLEOTIDE SEQUENCE [LARGE SCALE GENOMIC DNA]</scope>
    <source>
        <strain evidence="10 11">17mud1-8</strain>
    </source>
</reference>
<evidence type="ECO:0000313" key="11">
    <source>
        <dbReference type="Proteomes" id="UP000305848"/>
    </source>
</evidence>
<name>A0A4U3KU10_9BACT</name>
<evidence type="ECO:0000256" key="1">
    <source>
        <dbReference type="ARBA" id="ARBA00004370"/>
    </source>
</evidence>
<comment type="similarity">
    <text evidence="2">Belongs to the peptidase S49 family.</text>
</comment>
<feature type="domain" description="Peptidase S49" evidence="9">
    <location>
        <begin position="121"/>
        <end position="269"/>
    </location>
</feature>
<dbReference type="InterPro" id="IPR029045">
    <property type="entry name" value="ClpP/crotonase-like_dom_sf"/>
</dbReference>
<feature type="active site" description="Nucleophile" evidence="7">
    <location>
        <position position="381"/>
    </location>
</feature>
<evidence type="ECO:0000256" key="5">
    <source>
        <dbReference type="ARBA" id="ARBA00022825"/>
    </source>
</evidence>
<dbReference type="Pfam" id="PF01343">
    <property type="entry name" value="Peptidase_S49"/>
    <property type="match status" value="2"/>
</dbReference>
<keyword evidence="11" id="KW-1185">Reference proteome</keyword>
<evidence type="ECO:0000256" key="6">
    <source>
        <dbReference type="ARBA" id="ARBA00023136"/>
    </source>
</evidence>
<dbReference type="NCBIfam" id="TIGR00706">
    <property type="entry name" value="SppA_dom"/>
    <property type="match status" value="1"/>
</dbReference>
<dbReference type="CDD" id="cd07023">
    <property type="entry name" value="S49_Sppa_N_C"/>
    <property type="match status" value="1"/>
</dbReference>
<dbReference type="RefSeq" id="WP_137263724.1">
    <property type="nucleotide sequence ID" value="NZ_SZQL01000023.1"/>
</dbReference>